<keyword evidence="1" id="KW-0732">Signal</keyword>
<feature type="chain" id="PRO_5020022260" description="Secreted protein" evidence="1">
    <location>
        <begin position="21"/>
        <end position="258"/>
    </location>
</feature>
<protein>
    <recommendedName>
        <fullName evidence="4">Secreted protein</fullName>
    </recommendedName>
</protein>
<dbReference type="EMBL" id="BGZK01000543">
    <property type="protein sequence ID" value="GBP49365.1"/>
    <property type="molecule type" value="Genomic_DNA"/>
</dbReference>
<proteinExistence type="predicted"/>
<dbReference type="Proteomes" id="UP000299102">
    <property type="component" value="Unassembled WGS sequence"/>
</dbReference>
<evidence type="ECO:0000313" key="2">
    <source>
        <dbReference type="EMBL" id="GBP49365.1"/>
    </source>
</evidence>
<keyword evidence="3" id="KW-1185">Reference proteome</keyword>
<evidence type="ECO:0008006" key="4">
    <source>
        <dbReference type="Google" id="ProtNLM"/>
    </source>
</evidence>
<dbReference type="AlphaFoldDB" id="A0A4C1WGV7"/>
<accession>A0A4C1WGV7</accession>
<feature type="signal peptide" evidence="1">
    <location>
        <begin position="1"/>
        <end position="20"/>
    </location>
</feature>
<comment type="caution">
    <text evidence="2">The sequence shown here is derived from an EMBL/GenBank/DDBJ whole genome shotgun (WGS) entry which is preliminary data.</text>
</comment>
<gene>
    <name evidence="2" type="ORF">EVAR_24670_1</name>
</gene>
<organism evidence="2 3">
    <name type="scientific">Eumeta variegata</name>
    <name type="common">Bagworm moth</name>
    <name type="synonym">Eumeta japonica</name>
    <dbReference type="NCBI Taxonomy" id="151549"/>
    <lineage>
        <taxon>Eukaryota</taxon>
        <taxon>Metazoa</taxon>
        <taxon>Ecdysozoa</taxon>
        <taxon>Arthropoda</taxon>
        <taxon>Hexapoda</taxon>
        <taxon>Insecta</taxon>
        <taxon>Pterygota</taxon>
        <taxon>Neoptera</taxon>
        <taxon>Endopterygota</taxon>
        <taxon>Lepidoptera</taxon>
        <taxon>Glossata</taxon>
        <taxon>Ditrysia</taxon>
        <taxon>Tineoidea</taxon>
        <taxon>Psychidae</taxon>
        <taxon>Oiketicinae</taxon>
        <taxon>Eumeta</taxon>
    </lineage>
</organism>
<evidence type="ECO:0000256" key="1">
    <source>
        <dbReference type="SAM" id="SignalP"/>
    </source>
</evidence>
<evidence type="ECO:0000313" key="3">
    <source>
        <dbReference type="Proteomes" id="UP000299102"/>
    </source>
</evidence>
<sequence length="258" mass="28659">MLPLSFQLALLLVQPALITGTLERTALTSRIRRRYHNGYDYSCDGILHAAKYDRRGSFSSRSPDKRRSGMSPRTTGGYDGDSFFVNTSFICGSRSTTAKDALFFVVLPYERGGGEGGENPIMGRPCALRGPEKRRERTGLKTLKGRIEREAEPLRSAHQWLSLTLGECSLHRPKIECGVGCEKCELNAYRRSRYIVYVRGVQQWRERRALRAIPPLRSHSGPSHALNSKPVPGVACDSGAMVNLDFAIGLSSDSNQKP</sequence>
<name>A0A4C1WGV7_EUMVA</name>
<reference evidence="2 3" key="1">
    <citation type="journal article" date="2019" name="Commun. Biol.">
        <title>The bagworm genome reveals a unique fibroin gene that provides high tensile strength.</title>
        <authorList>
            <person name="Kono N."/>
            <person name="Nakamura H."/>
            <person name="Ohtoshi R."/>
            <person name="Tomita M."/>
            <person name="Numata K."/>
            <person name="Arakawa K."/>
        </authorList>
    </citation>
    <scope>NUCLEOTIDE SEQUENCE [LARGE SCALE GENOMIC DNA]</scope>
</reference>